<gene>
    <name evidence="3" type="ORF">V5799_031068</name>
</gene>
<protein>
    <recommendedName>
        <fullName evidence="2">Reverse transcriptase domain-containing protein</fullName>
    </recommendedName>
</protein>
<dbReference type="CDD" id="cd01650">
    <property type="entry name" value="RT_nLTR_like"/>
    <property type="match status" value="1"/>
</dbReference>
<dbReference type="Proteomes" id="UP001321473">
    <property type="component" value="Unassembled WGS sequence"/>
</dbReference>
<evidence type="ECO:0000256" key="1">
    <source>
        <dbReference type="SAM" id="MobiDB-lite"/>
    </source>
</evidence>
<dbReference type="GO" id="GO:0008270">
    <property type="term" value="F:zinc ion binding"/>
    <property type="evidence" value="ECO:0007669"/>
    <property type="project" value="InterPro"/>
</dbReference>
<sequence>MTQPSAARFPAPPPQQGKKGSGTATILFYPVDRMANYLKSSRDAIAAQLSKLPGVKAVRVNFRRNVVAVDANASADLDPLLGVSTICDIKVRAKEAGGNTCTGRVFRVDRTLSAEDILSGIESKVPVLACSRSRNDVILRFAGTHPPEEIYLFKLRRPVRARQPRPLQCLQCGVIGHATAACTAKPRCLRCGRDHHQSQCDSPRPRTYSWQTEPDTLGSDHLPIVITPSTEPPPPKVVYRVVRWSQFRELSAKPSSTENFFLHVAQCAASATIRCVVPSGTPVPDIKLLNLRAARRKAQRRARRTGKPEHRTICKRLDALCLRHAKRLRQRSWINVCKALDQLRSQARGWRILSRMLCPRAPRYPVLSIAVDRGITSEALAELLADHLIAPAVNHNQATSFINGSILLVVGRFPPELCALCNEPFAPHELDAVLARKRKLRSAPGPDRITYQMLANLDSPERRRLLEAYNHVFSTGVVPEEWRTATIVPILKRGKPPKHLNSYRPISLTSVAGKTMEEMALRRLQWLAETCNSLAPEQRGFRRSRSTADCISEIAAFLEEARFKKEAAYLVLLDVKSAFDSLSDSSILEALVFLGVNGRLFAYLKAFLSDRSSRVRAGDALSSPRPVTA</sequence>
<dbReference type="CDD" id="cd00371">
    <property type="entry name" value="HMA"/>
    <property type="match status" value="1"/>
</dbReference>
<dbReference type="PANTHER" id="PTHR19446">
    <property type="entry name" value="REVERSE TRANSCRIPTASES"/>
    <property type="match status" value="1"/>
</dbReference>
<feature type="domain" description="Reverse transcriptase" evidence="2">
    <location>
        <begin position="497"/>
        <end position="611"/>
    </location>
</feature>
<name>A0AAQ4ELK0_AMBAM</name>
<evidence type="ECO:0000313" key="3">
    <source>
        <dbReference type="EMBL" id="KAK8775587.1"/>
    </source>
</evidence>
<dbReference type="SUPFAM" id="SSF57756">
    <property type="entry name" value="Retrovirus zinc finger-like domains"/>
    <property type="match status" value="1"/>
</dbReference>
<dbReference type="InterPro" id="IPR036875">
    <property type="entry name" value="Znf_CCHC_sf"/>
</dbReference>
<evidence type="ECO:0000313" key="4">
    <source>
        <dbReference type="Proteomes" id="UP001321473"/>
    </source>
</evidence>
<proteinExistence type="predicted"/>
<feature type="region of interest" description="Disordered" evidence="1">
    <location>
        <begin position="1"/>
        <end position="22"/>
    </location>
</feature>
<dbReference type="EMBL" id="JARKHS020013931">
    <property type="protein sequence ID" value="KAK8775587.1"/>
    <property type="molecule type" value="Genomic_DNA"/>
</dbReference>
<dbReference type="InterPro" id="IPR006121">
    <property type="entry name" value="HMA_dom"/>
</dbReference>
<feature type="non-terminal residue" evidence="3">
    <location>
        <position position="629"/>
    </location>
</feature>
<dbReference type="InterPro" id="IPR000477">
    <property type="entry name" value="RT_dom"/>
</dbReference>
<dbReference type="GO" id="GO:0003676">
    <property type="term" value="F:nucleic acid binding"/>
    <property type="evidence" value="ECO:0007669"/>
    <property type="project" value="InterPro"/>
</dbReference>
<accession>A0AAQ4ELK0</accession>
<reference evidence="3 4" key="1">
    <citation type="journal article" date="2023" name="Arcadia Sci">
        <title>De novo assembly of a long-read Amblyomma americanum tick genome.</title>
        <authorList>
            <person name="Chou S."/>
            <person name="Poskanzer K.E."/>
            <person name="Rollins M."/>
            <person name="Thuy-Boun P.S."/>
        </authorList>
    </citation>
    <scope>NUCLEOTIDE SEQUENCE [LARGE SCALE GENOMIC DNA]</scope>
    <source>
        <strain evidence="3">F_SG_1</strain>
        <tissue evidence="3">Salivary glands</tissue>
    </source>
</reference>
<dbReference type="Pfam" id="PF00078">
    <property type="entry name" value="RVT_1"/>
    <property type="match status" value="1"/>
</dbReference>
<keyword evidence="4" id="KW-1185">Reference proteome</keyword>
<dbReference type="AlphaFoldDB" id="A0AAQ4ELK0"/>
<organism evidence="3 4">
    <name type="scientific">Amblyomma americanum</name>
    <name type="common">Lone star tick</name>
    <dbReference type="NCBI Taxonomy" id="6943"/>
    <lineage>
        <taxon>Eukaryota</taxon>
        <taxon>Metazoa</taxon>
        <taxon>Ecdysozoa</taxon>
        <taxon>Arthropoda</taxon>
        <taxon>Chelicerata</taxon>
        <taxon>Arachnida</taxon>
        <taxon>Acari</taxon>
        <taxon>Parasitiformes</taxon>
        <taxon>Ixodida</taxon>
        <taxon>Ixodoidea</taxon>
        <taxon>Ixodidae</taxon>
        <taxon>Amblyomminae</taxon>
        <taxon>Amblyomma</taxon>
    </lineage>
</organism>
<comment type="caution">
    <text evidence="3">The sequence shown here is derived from an EMBL/GenBank/DDBJ whole genome shotgun (WGS) entry which is preliminary data.</text>
</comment>
<evidence type="ECO:0000259" key="2">
    <source>
        <dbReference type="Pfam" id="PF00078"/>
    </source>
</evidence>